<dbReference type="KEGG" id="cci:CC1G_15610"/>
<dbReference type="Proteomes" id="UP000001861">
    <property type="component" value="Unassembled WGS sequence"/>
</dbReference>
<proteinExistence type="predicted"/>
<name>D6RNE0_COPC7</name>
<keyword evidence="3" id="KW-1185">Reference proteome</keyword>
<evidence type="ECO:0000256" key="1">
    <source>
        <dbReference type="SAM" id="MobiDB-lite"/>
    </source>
</evidence>
<dbReference type="RefSeq" id="XP_002911068.1">
    <property type="nucleotide sequence ID" value="XM_002911022.1"/>
</dbReference>
<reference evidence="2 3" key="1">
    <citation type="journal article" date="2010" name="Proc. Natl. Acad. Sci. U.S.A.">
        <title>Insights into evolution of multicellular fungi from the assembled chromosomes of the mushroom Coprinopsis cinerea (Coprinus cinereus).</title>
        <authorList>
            <person name="Stajich J.E."/>
            <person name="Wilke S.K."/>
            <person name="Ahren D."/>
            <person name="Au C.H."/>
            <person name="Birren B.W."/>
            <person name="Borodovsky M."/>
            <person name="Burns C."/>
            <person name="Canback B."/>
            <person name="Casselton L.A."/>
            <person name="Cheng C.K."/>
            <person name="Deng J."/>
            <person name="Dietrich F.S."/>
            <person name="Fargo D.C."/>
            <person name="Farman M.L."/>
            <person name="Gathman A.C."/>
            <person name="Goldberg J."/>
            <person name="Guigo R."/>
            <person name="Hoegger P.J."/>
            <person name="Hooker J.B."/>
            <person name="Huggins A."/>
            <person name="James T.Y."/>
            <person name="Kamada T."/>
            <person name="Kilaru S."/>
            <person name="Kodira C."/>
            <person name="Kues U."/>
            <person name="Kupfer D."/>
            <person name="Kwan H.S."/>
            <person name="Lomsadze A."/>
            <person name="Li W."/>
            <person name="Lilly W.W."/>
            <person name="Ma L.J."/>
            <person name="Mackey A.J."/>
            <person name="Manning G."/>
            <person name="Martin F."/>
            <person name="Muraguchi H."/>
            <person name="Natvig D.O."/>
            <person name="Palmerini H."/>
            <person name="Ramesh M.A."/>
            <person name="Rehmeyer C.J."/>
            <person name="Roe B.A."/>
            <person name="Shenoy N."/>
            <person name="Stanke M."/>
            <person name="Ter-Hovhannisyan V."/>
            <person name="Tunlid A."/>
            <person name="Velagapudi R."/>
            <person name="Vision T.J."/>
            <person name="Zeng Q."/>
            <person name="Zolan M.E."/>
            <person name="Pukkila P.J."/>
        </authorList>
    </citation>
    <scope>NUCLEOTIDE SEQUENCE [LARGE SCALE GENOMIC DNA]</scope>
    <source>
        <strain evidence="3">Okayama-7 / 130 / ATCC MYA-4618 / FGSC 9003</strain>
    </source>
</reference>
<dbReference type="GeneID" id="9380029"/>
<dbReference type="InParanoid" id="D6RNE0"/>
<evidence type="ECO:0000313" key="3">
    <source>
        <dbReference type="Proteomes" id="UP000001861"/>
    </source>
</evidence>
<dbReference type="AlphaFoldDB" id="D6RNE0"/>
<sequence length="125" mass="14064">MMTMMRKTGAKGTREKGMREMRAKGTGTQAEIRLGMINTEMRMGVMEITIVTNRNRRRRRVIDSLNELMLTSRPKMEEGRGRSSRFASLTAVYQYGSEESSLGGVGLDYRWAKGHAGSGTKKKIV</sequence>
<accession>D6RNE0</accession>
<protein>
    <submittedName>
        <fullName evidence="2">Uncharacterized protein</fullName>
    </submittedName>
</protein>
<evidence type="ECO:0000313" key="2">
    <source>
        <dbReference type="EMBL" id="EFI27574.1"/>
    </source>
</evidence>
<dbReference type="EMBL" id="AACS02000006">
    <property type="protein sequence ID" value="EFI27574.1"/>
    <property type="molecule type" value="Genomic_DNA"/>
</dbReference>
<feature type="compositionally biased region" description="Basic and acidic residues" evidence="1">
    <location>
        <begin position="12"/>
        <end position="23"/>
    </location>
</feature>
<organism evidence="2 3">
    <name type="scientific">Coprinopsis cinerea (strain Okayama-7 / 130 / ATCC MYA-4618 / FGSC 9003)</name>
    <name type="common">Inky cap fungus</name>
    <name type="synonym">Hormographiella aspergillata</name>
    <dbReference type="NCBI Taxonomy" id="240176"/>
    <lineage>
        <taxon>Eukaryota</taxon>
        <taxon>Fungi</taxon>
        <taxon>Dikarya</taxon>
        <taxon>Basidiomycota</taxon>
        <taxon>Agaricomycotina</taxon>
        <taxon>Agaricomycetes</taxon>
        <taxon>Agaricomycetidae</taxon>
        <taxon>Agaricales</taxon>
        <taxon>Agaricineae</taxon>
        <taxon>Psathyrellaceae</taxon>
        <taxon>Coprinopsis</taxon>
    </lineage>
</organism>
<gene>
    <name evidence="2" type="ORF">CC1G_15610</name>
</gene>
<dbReference type="VEuPathDB" id="FungiDB:CC1G_15610"/>
<feature type="region of interest" description="Disordered" evidence="1">
    <location>
        <begin position="1"/>
        <end position="25"/>
    </location>
</feature>
<dbReference type="HOGENOM" id="CLU_1992517_0_0_1"/>
<comment type="caution">
    <text evidence="2">The sequence shown here is derived from an EMBL/GenBank/DDBJ whole genome shotgun (WGS) entry which is preliminary data.</text>
</comment>